<reference evidence="8 9" key="1">
    <citation type="journal article" date="2009" name="Nature">
        <title>Evolution of pathogenicity and sexual reproduction in eight Candida genomes.</title>
        <authorList>
            <person name="Butler G."/>
            <person name="Rasmussen M.D."/>
            <person name="Lin M.F."/>
            <person name="Santos M.A."/>
            <person name="Sakthikumar S."/>
            <person name="Munro C.A."/>
            <person name="Rheinbay E."/>
            <person name="Grabherr M."/>
            <person name="Forche A."/>
            <person name="Reedy J.L."/>
            <person name="Agrafioti I."/>
            <person name="Arnaud M.B."/>
            <person name="Bates S."/>
            <person name="Brown A.J."/>
            <person name="Brunke S."/>
            <person name="Costanzo M.C."/>
            <person name="Fitzpatrick D.A."/>
            <person name="de Groot P.W."/>
            <person name="Harris D."/>
            <person name="Hoyer L.L."/>
            <person name="Hube B."/>
            <person name="Klis F.M."/>
            <person name="Kodira C."/>
            <person name="Lennard N."/>
            <person name="Logue M.E."/>
            <person name="Martin R."/>
            <person name="Neiman A.M."/>
            <person name="Nikolaou E."/>
            <person name="Quail M.A."/>
            <person name="Quinn J."/>
            <person name="Santos M.C."/>
            <person name="Schmitzberger F.F."/>
            <person name="Sherlock G."/>
            <person name="Shah P."/>
            <person name="Silverstein K.A."/>
            <person name="Skrzypek M.S."/>
            <person name="Soll D."/>
            <person name="Staggs R."/>
            <person name="Stansfield I."/>
            <person name="Stumpf M.P."/>
            <person name="Sudbery P.E."/>
            <person name="Srikantha T."/>
            <person name="Zeng Q."/>
            <person name="Berman J."/>
            <person name="Berriman M."/>
            <person name="Heitman J."/>
            <person name="Gow N.A."/>
            <person name="Lorenz M.C."/>
            <person name="Birren B.W."/>
            <person name="Kellis M."/>
            <person name="Cuomo C.A."/>
        </authorList>
    </citation>
    <scope>NUCLEOTIDE SEQUENCE [LARGE SCALE GENOMIC DNA]</scope>
    <source>
        <strain evidence="9">ATCC 11503 / BCRC 21390 / CBS 2605 / JCM 1781 / NBRC 1676 / NRRL YB-4239</strain>
    </source>
</reference>
<comment type="similarity">
    <text evidence="5">Belongs to the ATG33 family.</text>
</comment>
<gene>
    <name evidence="8" type="ORF">LELG_02369</name>
</gene>
<comment type="subcellular location">
    <subcellularLocation>
        <location evidence="1">Membrane</location>
        <topology evidence="1">Multi-pass membrane protein</topology>
    </subcellularLocation>
</comment>
<accession>A5DYD2</accession>
<evidence type="ECO:0000256" key="6">
    <source>
        <dbReference type="SAM" id="MobiDB-lite"/>
    </source>
</evidence>
<dbReference type="VEuPathDB" id="FungiDB:LELG_02369"/>
<dbReference type="GO" id="GO:0000422">
    <property type="term" value="P:autophagy of mitochondrion"/>
    <property type="evidence" value="ECO:0007669"/>
    <property type="project" value="TreeGrafter"/>
</dbReference>
<evidence type="ECO:0000256" key="2">
    <source>
        <dbReference type="ARBA" id="ARBA00022692"/>
    </source>
</evidence>
<dbReference type="GeneID" id="5233475"/>
<dbReference type="PANTHER" id="PTHR37278">
    <property type="entry name" value="AUTOPHAGY-RELATED PROTEIN 33-RELATED"/>
    <property type="match status" value="1"/>
</dbReference>
<dbReference type="eggNOG" id="ENOG502S77Q">
    <property type="taxonomic scope" value="Eukaryota"/>
</dbReference>
<feature type="region of interest" description="Disordered" evidence="6">
    <location>
        <begin position="155"/>
        <end position="182"/>
    </location>
</feature>
<protein>
    <recommendedName>
        <fullName evidence="10">Autophagy-related protein 33</fullName>
    </recommendedName>
</protein>
<feature type="compositionally biased region" description="Acidic residues" evidence="6">
    <location>
        <begin position="163"/>
        <end position="179"/>
    </location>
</feature>
<name>A5DYD2_LODEL</name>
<evidence type="ECO:0008006" key="10">
    <source>
        <dbReference type="Google" id="ProtNLM"/>
    </source>
</evidence>
<evidence type="ECO:0000256" key="5">
    <source>
        <dbReference type="ARBA" id="ARBA00038013"/>
    </source>
</evidence>
<keyword evidence="4 7" id="KW-0472">Membrane</keyword>
<evidence type="ECO:0000256" key="1">
    <source>
        <dbReference type="ARBA" id="ARBA00004141"/>
    </source>
</evidence>
<dbReference type="EMBL" id="CH981526">
    <property type="protein sequence ID" value="EDK44190.1"/>
    <property type="molecule type" value="Genomic_DNA"/>
</dbReference>
<proteinExistence type="inferred from homology"/>
<evidence type="ECO:0000256" key="3">
    <source>
        <dbReference type="ARBA" id="ARBA00022989"/>
    </source>
</evidence>
<dbReference type="OrthoDB" id="5336366at2759"/>
<dbReference type="GO" id="GO:0005741">
    <property type="term" value="C:mitochondrial outer membrane"/>
    <property type="evidence" value="ECO:0007669"/>
    <property type="project" value="TreeGrafter"/>
</dbReference>
<keyword evidence="2 7" id="KW-0812">Transmembrane</keyword>
<feature type="transmembrane region" description="Helical" evidence="7">
    <location>
        <begin position="66"/>
        <end position="88"/>
    </location>
</feature>
<evidence type="ECO:0000256" key="4">
    <source>
        <dbReference type="ARBA" id="ARBA00023136"/>
    </source>
</evidence>
<evidence type="ECO:0000313" key="9">
    <source>
        <dbReference type="Proteomes" id="UP000001996"/>
    </source>
</evidence>
<organism evidence="8 9">
    <name type="scientific">Lodderomyces elongisporus (strain ATCC 11503 / CBS 2605 / JCM 1781 / NBRC 1676 / NRRL YB-4239)</name>
    <name type="common">Yeast</name>
    <name type="synonym">Saccharomyces elongisporus</name>
    <dbReference type="NCBI Taxonomy" id="379508"/>
    <lineage>
        <taxon>Eukaryota</taxon>
        <taxon>Fungi</taxon>
        <taxon>Dikarya</taxon>
        <taxon>Ascomycota</taxon>
        <taxon>Saccharomycotina</taxon>
        <taxon>Pichiomycetes</taxon>
        <taxon>Debaryomycetaceae</taxon>
        <taxon>Candida/Lodderomyces clade</taxon>
        <taxon>Lodderomyces</taxon>
    </lineage>
</organism>
<dbReference type="GO" id="GO:0016236">
    <property type="term" value="P:macroautophagy"/>
    <property type="evidence" value="ECO:0007669"/>
    <property type="project" value="TreeGrafter"/>
</dbReference>
<feature type="region of interest" description="Disordered" evidence="6">
    <location>
        <begin position="199"/>
        <end position="254"/>
    </location>
</feature>
<evidence type="ECO:0000313" key="8">
    <source>
        <dbReference type="EMBL" id="EDK44190.1"/>
    </source>
</evidence>
<feature type="transmembrane region" description="Helical" evidence="7">
    <location>
        <begin position="94"/>
        <end position="114"/>
    </location>
</feature>
<feature type="compositionally biased region" description="Basic and acidic residues" evidence="6">
    <location>
        <begin position="218"/>
        <end position="231"/>
    </location>
</feature>
<dbReference type="HOGENOM" id="CLU_1137973_0_0_1"/>
<dbReference type="Proteomes" id="UP000001996">
    <property type="component" value="Unassembled WGS sequence"/>
</dbReference>
<dbReference type="InParanoid" id="A5DYD2"/>
<keyword evidence="9" id="KW-1185">Reference proteome</keyword>
<evidence type="ECO:0000256" key="7">
    <source>
        <dbReference type="SAM" id="Phobius"/>
    </source>
</evidence>
<feature type="compositionally biased region" description="Basic and acidic residues" evidence="6">
    <location>
        <begin position="238"/>
        <end position="253"/>
    </location>
</feature>
<dbReference type="OMA" id="HPYLIYA"/>
<dbReference type="KEGG" id="lel:PVL30_003216"/>
<keyword evidence="3 7" id="KW-1133">Transmembrane helix</keyword>
<sequence>MAGTCINTIKLLGFGSLGLLTSSIIYQSIQNIPQLIHQLNSIYQFNVAQLNQQISKTKTFVFGTRIVNGLLTGFSTLFFSLAFKYSVVDEKHPYLLYAAIGAPLSLIGLYLNAWSYEGKILDKKQAGSTTTTTNLPENAVEKKKLAKFAFVTPTAPSSISTASEDDDEEEEEEDDDEPVEVVSRVNTVDELGRSYVHLSDESGISTPTSTQPSSPHLKQQDDGNGHADVNDMPKPAKKGNEDQKEKAKEKNDGEIEAEIESTLLKKEIIHDLQQIQSGYSIASYISGASLVLAAVGLFGDFYFVH</sequence>
<dbReference type="PANTHER" id="PTHR37278:SF1">
    <property type="entry name" value="AUTOPHAGY-RELATED PROTEIN 33-RELATED"/>
    <property type="match status" value="1"/>
</dbReference>
<feature type="transmembrane region" description="Helical" evidence="7">
    <location>
        <begin position="281"/>
        <end position="304"/>
    </location>
</feature>
<dbReference type="InterPro" id="IPR051668">
    <property type="entry name" value="ATG33"/>
</dbReference>
<dbReference type="AlphaFoldDB" id="A5DYD2"/>
<feature type="compositionally biased region" description="Low complexity" evidence="6">
    <location>
        <begin position="205"/>
        <end position="215"/>
    </location>
</feature>